<dbReference type="PROSITE" id="PS00698">
    <property type="entry name" value="GH9_3"/>
    <property type="match status" value="1"/>
</dbReference>
<dbReference type="InterPro" id="IPR033126">
    <property type="entry name" value="Glyco_hydro_9_Asp/Glu_AS"/>
</dbReference>
<keyword evidence="7" id="KW-0136">Cellulose degradation</keyword>
<dbReference type="CDD" id="cd02850">
    <property type="entry name" value="E_set_Cellulase_N"/>
    <property type="match status" value="1"/>
</dbReference>
<dbReference type="Gene3D" id="1.50.10.10">
    <property type="match status" value="1"/>
</dbReference>
<keyword evidence="4 6" id="KW-0326">Glycosidase</keyword>
<dbReference type="EMBL" id="DS989874">
    <property type="protein sequence ID" value="EDX71280.1"/>
    <property type="molecule type" value="Genomic_DNA"/>
</dbReference>
<dbReference type="EC" id="3.2.1.4" evidence="7"/>
<feature type="active site" evidence="6">
    <location>
        <position position="478"/>
    </location>
</feature>
<proteinExistence type="inferred from homology"/>
<dbReference type="InterPro" id="IPR014756">
    <property type="entry name" value="Ig_E-set"/>
</dbReference>
<evidence type="ECO:0000256" key="2">
    <source>
        <dbReference type="ARBA" id="ARBA00022801"/>
    </source>
</evidence>
<evidence type="ECO:0000313" key="10">
    <source>
        <dbReference type="EMBL" id="EDX71280.1"/>
    </source>
</evidence>
<dbReference type="Proteomes" id="UP000003835">
    <property type="component" value="Unassembled WGS sequence"/>
</dbReference>
<feature type="domain" description="Cellulase Ig-like" evidence="9">
    <location>
        <begin position="3"/>
        <end position="36"/>
    </location>
</feature>
<evidence type="ECO:0000256" key="5">
    <source>
        <dbReference type="ARBA" id="ARBA00023326"/>
    </source>
</evidence>
<dbReference type="InterPro" id="IPR004197">
    <property type="entry name" value="Cellulase_Ig-like"/>
</dbReference>
<dbReference type="PANTHER" id="PTHR22298">
    <property type="entry name" value="ENDO-1,4-BETA-GLUCANASE"/>
    <property type="match status" value="1"/>
</dbReference>
<keyword evidence="2 6" id="KW-0378">Hydrolase</keyword>
<dbReference type="SUPFAM" id="SSF81296">
    <property type="entry name" value="E set domains"/>
    <property type="match status" value="1"/>
</dbReference>
<dbReference type="GO" id="GO:0008810">
    <property type="term" value="F:cellulase activity"/>
    <property type="evidence" value="ECO:0007669"/>
    <property type="project" value="UniProtKB-EC"/>
</dbReference>
<evidence type="ECO:0000256" key="7">
    <source>
        <dbReference type="RuleBase" id="RU361166"/>
    </source>
</evidence>
<keyword evidence="3 6" id="KW-0119">Carbohydrate metabolism</keyword>
<dbReference type="SUPFAM" id="SSF48208">
    <property type="entry name" value="Six-hairpin glycosidases"/>
    <property type="match status" value="1"/>
</dbReference>
<organism evidence="10 11">
    <name type="scientific">Coleofasciculus chthonoplastes PCC 7420</name>
    <dbReference type="NCBI Taxonomy" id="118168"/>
    <lineage>
        <taxon>Bacteria</taxon>
        <taxon>Bacillati</taxon>
        <taxon>Cyanobacteriota</taxon>
        <taxon>Cyanophyceae</taxon>
        <taxon>Coleofasciculales</taxon>
        <taxon>Coleofasciculaceae</taxon>
        <taxon>Coleofasciculus</taxon>
    </lineage>
</organism>
<dbReference type="HOGENOM" id="CLU_006010_2_1_3"/>
<dbReference type="GO" id="GO:0030245">
    <property type="term" value="P:cellulose catabolic process"/>
    <property type="evidence" value="ECO:0007669"/>
    <property type="project" value="UniProtKB-KW"/>
</dbReference>
<dbReference type="eggNOG" id="COG5297">
    <property type="taxonomic scope" value="Bacteria"/>
</dbReference>
<accession>B4W3C3</accession>
<evidence type="ECO:0000259" key="8">
    <source>
        <dbReference type="Pfam" id="PF00759"/>
    </source>
</evidence>
<reference evidence="10 11" key="1">
    <citation type="submission" date="2008-07" db="EMBL/GenBank/DDBJ databases">
        <authorList>
            <person name="Tandeau de Marsac N."/>
            <person name="Ferriera S."/>
            <person name="Johnson J."/>
            <person name="Kravitz S."/>
            <person name="Beeson K."/>
            <person name="Sutton G."/>
            <person name="Rogers Y.-H."/>
            <person name="Friedman R."/>
            <person name="Frazier M."/>
            <person name="Venter J.C."/>
        </authorList>
    </citation>
    <scope>NUCLEOTIDE SEQUENCE [LARGE SCALE GENOMIC DNA]</scope>
    <source>
        <strain evidence="10 11">PCC 7420</strain>
    </source>
</reference>
<gene>
    <name evidence="10" type="ORF">MC7420_3395</name>
</gene>
<dbReference type="Pfam" id="PF02927">
    <property type="entry name" value="CelD_N"/>
    <property type="match status" value="1"/>
</dbReference>
<comment type="similarity">
    <text evidence="1 6 7">Belongs to the glycosyl hydrolase 9 (cellulase E) family.</text>
</comment>
<comment type="catalytic activity">
    <reaction evidence="7">
        <text>Endohydrolysis of (1-&gt;4)-beta-D-glucosidic linkages in cellulose, lichenin and cereal beta-D-glucans.</text>
        <dbReference type="EC" id="3.2.1.4"/>
    </reaction>
</comment>
<feature type="active site" evidence="6">
    <location>
        <position position="469"/>
    </location>
</feature>
<dbReference type="InterPro" id="IPR012341">
    <property type="entry name" value="6hp_glycosidase-like_sf"/>
</dbReference>
<name>B4W3C3_9CYAN</name>
<keyword evidence="5 6" id="KW-0624">Polysaccharide degradation</keyword>
<evidence type="ECO:0000256" key="4">
    <source>
        <dbReference type="ARBA" id="ARBA00023295"/>
    </source>
</evidence>
<keyword evidence="11" id="KW-1185">Reference proteome</keyword>
<evidence type="ECO:0000313" key="11">
    <source>
        <dbReference type="Proteomes" id="UP000003835"/>
    </source>
</evidence>
<evidence type="ECO:0000256" key="6">
    <source>
        <dbReference type="PROSITE-ProRule" id="PRU10060"/>
    </source>
</evidence>
<dbReference type="Pfam" id="PF00759">
    <property type="entry name" value="Glyco_hydro_9"/>
    <property type="match status" value="1"/>
</dbReference>
<sequence>MSAPRQDTASQDSIQRIDFTSFNRPGRYYLKIGEIQSYPFEIGQAIYQDAFNKMLRSYYLQRCGVAIRDSINGIGHSPCHLNDGTFAHTDDMHRAGEMKRAQGGWHDAGDFGKYVGPIAVTVGRLLSLYEQYPSLFSDRQLMIPESGNGRPDLLDEMKVGLDWMLTMQRRDGAVYRKLSGKEWPPMILPNEDIQPRYIYGISTPETAKFAAALAMAARVYSDYDVLLAKNYLKAAQKAWEFLQNEPSMRVDWVEGDDSGSGKYLAGEWDTEASLTTDKDDRFWAAAELLITTGEAIFSEYLEQELPRLSYTLFEWKDPSALGMADYLWQPRQQGSENLKVQMKQKLLERADRLLDTVNRSGYRLALDKFIWASNKMVAEEGITLFYAYKLTGNQAYYQAAVDQLDYLLGRNHFNLSFVTAVGSNSVRNVHHRVAVAKKTVIPGLMVGGANTEAQDGIAPKGLGPLSYVDDQRSYATNEYAIDYNAPAIALIGMVMAEGS</sequence>
<dbReference type="InterPro" id="IPR013783">
    <property type="entry name" value="Ig-like_fold"/>
</dbReference>
<feature type="domain" description="Glycoside hydrolase family 9" evidence="8">
    <location>
        <begin position="47"/>
        <end position="490"/>
    </location>
</feature>
<dbReference type="InterPro" id="IPR001701">
    <property type="entry name" value="Glyco_hydro_9"/>
</dbReference>
<dbReference type="InterPro" id="IPR008928">
    <property type="entry name" value="6-hairpin_glycosidase_sf"/>
</dbReference>
<evidence type="ECO:0000256" key="1">
    <source>
        <dbReference type="ARBA" id="ARBA00007072"/>
    </source>
</evidence>
<dbReference type="AlphaFoldDB" id="B4W3C3"/>
<evidence type="ECO:0000256" key="3">
    <source>
        <dbReference type="ARBA" id="ARBA00023277"/>
    </source>
</evidence>
<protein>
    <recommendedName>
        <fullName evidence="7">Endoglucanase</fullName>
        <ecNumber evidence="7">3.2.1.4</ecNumber>
    </recommendedName>
</protein>
<evidence type="ECO:0000259" key="9">
    <source>
        <dbReference type="Pfam" id="PF02927"/>
    </source>
</evidence>
<dbReference type="STRING" id="118168.MC7420_3395"/>
<dbReference type="Gene3D" id="2.60.40.10">
    <property type="entry name" value="Immunoglobulins"/>
    <property type="match status" value="1"/>
</dbReference>